<dbReference type="InterPro" id="IPR001890">
    <property type="entry name" value="RNA-binding_CRM"/>
</dbReference>
<dbReference type="EMBL" id="AOMB01000005">
    <property type="protein sequence ID" value="EMA41561.1"/>
    <property type="molecule type" value="Genomic_DNA"/>
</dbReference>
<evidence type="ECO:0000256" key="2">
    <source>
        <dbReference type="PROSITE-ProRule" id="PRU00626"/>
    </source>
</evidence>
<dbReference type="PROSITE" id="PS51295">
    <property type="entry name" value="CRM"/>
    <property type="match status" value="1"/>
</dbReference>
<organism evidence="4 5">
    <name type="scientific">Halococcus hamelinensis 100A6</name>
    <dbReference type="NCBI Taxonomy" id="1132509"/>
    <lineage>
        <taxon>Archaea</taxon>
        <taxon>Methanobacteriati</taxon>
        <taxon>Methanobacteriota</taxon>
        <taxon>Stenosarchaea group</taxon>
        <taxon>Halobacteria</taxon>
        <taxon>Halobacteriales</taxon>
        <taxon>Halococcaceae</taxon>
        <taxon>Halococcus</taxon>
    </lineage>
</organism>
<dbReference type="PATRIC" id="fig|1132509.6.peg.437"/>
<dbReference type="RefSeq" id="WP_007690296.1">
    <property type="nucleotide sequence ID" value="NZ_AJRK01000067.1"/>
</dbReference>
<evidence type="ECO:0000256" key="1">
    <source>
        <dbReference type="ARBA" id="ARBA00022884"/>
    </source>
</evidence>
<accession>M0M788</accession>
<dbReference type="GO" id="GO:0003723">
    <property type="term" value="F:RNA binding"/>
    <property type="evidence" value="ECO:0007669"/>
    <property type="project" value="UniProtKB-UniRule"/>
</dbReference>
<reference evidence="4 5" key="1">
    <citation type="journal article" date="2014" name="PLoS Genet.">
        <title>Phylogenetically driven sequencing of extremely halophilic archaea reveals strategies for static and dynamic osmo-response.</title>
        <authorList>
            <person name="Becker E.A."/>
            <person name="Seitzer P.M."/>
            <person name="Tritt A."/>
            <person name="Larsen D."/>
            <person name="Krusor M."/>
            <person name="Yao A.I."/>
            <person name="Wu D."/>
            <person name="Madern D."/>
            <person name="Eisen J.A."/>
            <person name="Darling A.E."/>
            <person name="Facciotti M.T."/>
        </authorList>
    </citation>
    <scope>NUCLEOTIDE SEQUENCE [LARGE SCALE GENOMIC DNA]</scope>
    <source>
        <strain evidence="4 5">100A6</strain>
    </source>
</reference>
<evidence type="ECO:0000259" key="3">
    <source>
        <dbReference type="PROSITE" id="PS51295"/>
    </source>
</evidence>
<dbReference type="PANTHER" id="PTHR40065:SF3">
    <property type="entry name" value="RNA-BINDING PROTEIN YHBY"/>
    <property type="match status" value="1"/>
</dbReference>
<dbReference type="Gene3D" id="3.30.110.60">
    <property type="entry name" value="YhbY-like"/>
    <property type="match status" value="1"/>
</dbReference>
<keyword evidence="5" id="KW-1185">Reference proteome</keyword>
<dbReference type="AlphaFoldDB" id="M0M788"/>
<keyword evidence="1 2" id="KW-0694">RNA-binding</keyword>
<dbReference type="Pfam" id="PF01985">
    <property type="entry name" value="CRS1_YhbY"/>
    <property type="match status" value="1"/>
</dbReference>
<name>M0M788_9EURY</name>
<evidence type="ECO:0000313" key="5">
    <source>
        <dbReference type="Proteomes" id="UP000011566"/>
    </source>
</evidence>
<dbReference type="eggNOG" id="arCOG01346">
    <property type="taxonomic scope" value="Archaea"/>
</dbReference>
<dbReference type="SMART" id="SM01103">
    <property type="entry name" value="CRS1_YhbY"/>
    <property type="match status" value="1"/>
</dbReference>
<dbReference type="InterPro" id="IPR035920">
    <property type="entry name" value="YhbY-like_sf"/>
</dbReference>
<evidence type="ECO:0000313" key="4">
    <source>
        <dbReference type="EMBL" id="EMA41561.1"/>
    </source>
</evidence>
<dbReference type="InterPro" id="IPR051925">
    <property type="entry name" value="RNA-binding_domain"/>
</dbReference>
<sequence length="83" mass="9014">MTSDEQTLRERAHGVDATLRVGKAGIESVADELDSQLKERDLVKVKFLRSARGGTTTEELAADLGDRVGAEVIETRGNTATYH</sequence>
<gene>
    <name evidence="4" type="ORF">C447_01865</name>
</gene>
<dbReference type="PANTHER" id="PTHR40065">
    <property type="entry name" value="RNA-BINDING PROTEIN YHBY"/>
    <property type="match status" value="1"/>
</dbReference>
<dbReference type="SUPFAM" id="SSF75471">
    <property type="entry name" value="YhbY-like"/>
    <property type="match status" value="1"/>
</dbReference>
<dbReference type="OrthoDB" id="30785at2157"/>
<feature type="domain" description="CRM" evidence="3">
    <location>
        <begin position="1"/>
        <end position="83"/>
    </location>
</feature>
<protein>
    <recommendedName>
        <fullName evidence="3">CRM domain-containing protein</fullName>
    </recommendedName>
</protein>
<dbReference type="Proteomes" id="UP000011566">
    <property type="component" value="Unassembled WGS sequence"/>
</dbReference>
<proteinExistence type="predicted"/>
<comment type="caution">
    <text evidence="4">The sequence shown here is derived from an EMBL/GenBank/DDBJ whole genome shotgun (WGS) entry which is preliminary data.</text>
</comment>